<keyword evidence="1" id="KW-1133">Transmembrane helix</keyword>
<evidence type="ECO:0000256" key="1">
    <source>
        <dbReference type="SAM" id="Phobius"/>
    </source>
</evidence>
<protein>
    <recommendedName>
        <fullName evidence="4">SPW repeat-containing protein</fullName>
    </recommendedName>
</protein>
<dbReference type="EMBL" id="AVPJ01000011">
    <property type="protein sequence ID" value="KGN31442.1"/>
    <property type="molecule type" value="Genomic_DNA"/>
</dbReference>
<evidence type="ECO:0000313" key="2">
    <source>
        <dbReference type="EMBL" id="KGN31442.1"/>
    </source>
</evidence>
<evidence type="ECO:0008006" key="4">
    <source>
        <dbReference type="Google" id="ProtNLM"/>
    </source>
</evidence>
<proteinExistence type="predicted"/>
<reference evidence="2 3" key="1">
    <citation type="submission" date="2013-08" db="EMBL/GenBank/DDBJ databases">
        <title>The genome sequence of Knoellia sinensis.</title>
        <authorList>
            <person name="Zhu W."/>
            <person name="Wang G."/>
        </authorList>
    </citation>
    <scope>NUCLEOTIDE SEQUENCE [LARGE SCALE GENOMIC DNA]</scope>
    <source>
        <strain evidence="2 3">KCTC 19936</strain>
    </source>
</reference>
<evidence type="ECO:0000313" key="3">
    <source>
        <dbReference type="Proteomes" id="UP000030002"/>
    </source>
</evidence>
<name>A0A0A0J5U4_9MICO</name>
<accession>A0A0A0J5U4</accession>
<dbReference type="AlphaFoldDB" id="A0A0A0J5U4"/>
<organism evidence="2 3">
    <name type="scientific">Knoellia sinensis KCTC 19936</name>
    <dbReference type="NCBI Taxonomy" id="1385520"/>
    <lineage>
        <taxon>Bacteria</taxon>
        <taxon>Bacillati</taxon>
        <taxon>Actinomycetota</taxon>
        <taxon>Actinomycetes</taxon>
        <taxon>Micrococcales</taxon>
        <taxon>Intrasporangiaceae</taxon>
        <taxon>Knoellia</taxon>
    </lineage>
</organism>
<keyword evidence="1" id="KW-0472">Membrane</keyword>
<dbReference type="RefSeq" id="WP_035917287.1">
    <property type="nucleotide sequence ID" value="NZ_AVPJ01000011.1"/>
</dbReference>
<feature type="transmembrane region" description="Helical" evidence="1">
    <location>
        <begin position="12"/>
        <end position="30"/>
    </location>
</feature>
<comment type="caution">
    <text evidence="2">The sequence shown here is derived from an EMBL/GenBank/DDBJ whole genome shotgun (WGS) entry which is preliminary data.</text>
</comment>
<gene>
    <name evidence="2" type="ORF">N802_03505</name>
</gene>
<sequence length="113" mass="11593">MTAIQRSAQGLMVIFGLLTIVFYASVYAAAGADAFPSDANALIATGGAALGVLVIALATAGINSGERWAWLALWVLPAFFLAHAALLGTWVPDGIFAAVSAAALIVTRPRYTA</sequence>
<feature type="transmembrane region" description="Helical" evidence="1">
    <location>
        <begin position="42"/>
        <end position="62"/>
    </location>
</feature>
<feature type="transmembrane region" description="Helical" evidence="1">
    <location>
        <begin position="69"/>
        <end position="88"/>
    </location>
</feature>
<keyword evidence="3" id="KW-1185">Reference proteome</keyword>
<dbReference type="Proteomes" id="UP000030002">
    <property type="component" value="Unassembled WGS sequence"/>
</dbReference>
<keyword evidence="1" id="KW-0812">Transmembrane</keyword>